<dbReference type="PANTHER" id="PTHR48085">
    <property type="entry name" value="CADMIUM/ZINC-TRANSPORTING ATPASE HMA2-RELATED"/>
    <property type="match status" value="1"/>
</dbReference>
<dbReference type="InterPro" id="IPR036412">
    <property type="entry name" value="HAD-like_sf"/>
</dbReference>
<dbReference type="PRINTS" id="PR00119">
    <property type="entry name" value="CATATPASE"/>
</dbReference>
<evidence type="ECO:0000256" key="9">
    <source>
        <dbReference type="SAM" id="Phobius"/>
    </source>
</evidence>
<feature type="transmembrane region" description="Helical" evidence="9">
    <location>
        <begin position="250"/>
        <end position="269"/>
    </location>
</feature>
<name>A0A4U3MQI3_ENTFL</name>
<proteinExistence type="inferred from homology"/>
<dbReference type="GO" id="GO:0008551">
    <property type="term" value="F:P-type cadmium transporter activity"/>
    <property type="evidence" value="ECO:0007669"/>
    <property type="project" value="UniProtKB-EC"/>
</dbReference>
<reference evidence="10 11" key="1">
    <citation type="submission" date="2019-02" db="EMBL/GenBank/DDBJ databases">
        <title>Bacteria dissemination in different level of health care in South Africa: the effectiveness of infections prevention and control.</title>
        <authorList>
            <person name="Shobo C."/>
            <person name="Amoako D.G."/>
            <person name="Allam M."/>
            <person name="Ismail A."/>
            <person name="Bester L.A."/>
            <person name="Essack S.Y."/>
        </authorList>
    </citation>
    <scope>NUCLEOTIDE SEQUENCE [LARGE SCALE GENOMIC DNA]</scope>
    <source>
        <strain evidence="10 11">2SIL2</strain>
    </source>
</reference>
<sequence>LTKGKPEVTDYLFVDGLEDRQEELVAVLTNTEKKSNHPLATAIVNRFEAETTALNLEVENIVGVGLVTTIADTTFRIGKPSSFEQVPTIIEKQTTKLASEGKTVVYFAENEQVIGLVALMDVPNEEAMNAIHYFKSQNIETTMITGDAKLTGEAVGRLVGVDQVFANVLPEEKSAIVDQLKREVGMTGMVGDGINDAPALVNADIGVAMGDGTDIAIDVADVVVMKNDLSKLGYAHRVSKRLNKIVQQNIIFSMLVVATLIILNFLGIANIAFSVLIHEGSTLVVIFNGLRLLVNTK</sequence>
<feature type="transmembrane region" description="Helical" evidence="9">
    <location>
        <begin position="275"/>
        <end position="294"/>
    </location>
</feature>
<protein>
    <recommendedName>
        <fullName evidence="7">Cd(2+)-exporting ATPase</fullName>
        <ecNumber evidence="7">7.2.2.21</ecNumber>
    </recommendedName>
</protein>
<evidence type="ECO:0000256" key="6">
    <source>
        <dbReference type="ARBA" id="ARBA00023136"/>
    </source>
</evidence>
<dbReference type="AlphaFoldDB" id="A0A4U3MQI3"/>
<keyword evidence="10" id="KW-0378">Hydrolase</keyword>
<dbReference type="Proteomes" id="UP000305511">
    <property type="component" value="Unassembled WGS sequence"/>
</dbReference>
<evidence type="ECO:0000256" key="3">
    <source>
        <dbReference type="ARBA" id="ARBA00022539"/>
    </source>
</evidence>
<dbReference type="InterPro" id="IPR051014">
    <property type="entry name" value="Cation_Transport_ATPase_IB"/>
</dbReference>
<dbReference type="NCBIfam" id="TIGR01494">
    <property type="entry name" value="ATPase_P-type"/>
    <property type="match status" value="1"/>
</dbReference>
<keyword evidence="5 9" id="KW-1133">Transmembrane helix</keyword>
<comment type="caution">
    <text evidence="10">The sequence shown here is derived from an EMBL/GenBank/DDBJ whole genome shotgun (WGS) entry which is preliminary data.</text>
</comment>
<organism evidence="10 11">
    <name type="scientific">Enterococcus faecalis</name>
    <name type="common">Streptococcus faecalis</name>
    <dbReference type="NCBI Taxonomy" id="1351"/>
    <lineage>
        <taxon>Bacteria</taxon>
        <taxon>Bacillati</taxon>
        <taxon>Bacillota</taxon>
        <taxon>Bacilli</taxon>
        <taxon>Lactobacillales</taxon>
        <taxon>Enterococcaceae</taxon>
        <taxon>Enterococcus</taxon>
    </lineage>
</organism>
<comment type="catalytic activity">
    <reaction evidence="8">
        <text>Cd(2+)(in) + ATP + H2O = Cd(2+)(out) + ADP + phosphate + H(+)</text>
        <dbReference type="Rhea" id="RHEA:12132"/>
        <dbReference type="ChEBI" id="CHEBI:15377"/>
        <dbReference type="ChEBI" id="CHEBI:15378"/>
        <dbReference type="ChEBI" id="CHEBI:30616"/>
        <dbReference type="ChEBI" id="CHEBI:43474"/>
        <dbReference type="ChEBI" id="CHEBI:48775"/>
        <dbReference type="ChEBI" id="CHEBI:456216"/>
        <dbReference type="EC" id="7.2.2.21"/>
    </reaction>
</comment>
<keyword evidence="6 9" id="KW-0472">Membrane</keyword>
<dbReference type="EC" id="7.2.2.21" evidence="7"/>
<dbReference type="Pfam" id="PF00702">
    <property type="entry name" value="Hydrolase"/>
    <property type="match status" value="1"/>
</dbReference>
<dbReference type="SUPFAM" id="SSF56784">
    <property type="entry name" value="HAD-like"/>
    <property type="match status" value="1"/>
</dbReference>
<keyword evidence="4 9" id="KW-0812">Transmembrane</keyword>
<comment type="subcellular location">
    <subcellularLocation>
        <location evidence="1">Membrane</location>
    </subcellularLocation>
</comment>
<dbReference type="SUPFAM" id="SSF81660">
    <property type="entry name" value="Metal cation-transporting ATPase, ATP-binding domain N"/>
    <property type="match status" value="1"/>
</dbReference>
<evidence type="ECO:0000256" key="8">
    <source>
        <dbReference type="ARBA" id="ARBA00049338"/>
    </source>
</evidence>
<dbReference type="GO" id="GO:0005524">
    <property type="term" value="F:ATP binding"/>
    <property type="evidence" value="ECO:0007669"/>
    <property type="project" value="InterPro"/>
</dbReference>
<dbReference type="Gene3D" id="3.40.50.1000">
    <property type="entry name" value="HAD superfamily/HAD-like"/>
    <property type="match status" value="1"/>
</dbReference>
<dbReference type="InterPro" id="IPR001757">
    <property type="entry name" value="P_typ_ATPase"/>
</dbReference>
<dbReference type="InterPro" id="IPR023299">
    <property type="entry name" value="ATPase_P-typ_cyto_dom_N"/>
</dbReference>
<evidence type="ECO:0000256" key="4">
    <source>
        <dbReference type="ARBA" id="ARBA00022692"/>
    </source>
</evidence>
<evidence type="ECO:0000313" key="11">
    <source>
        <dbReference type="Proteomes" id="UP000305511"/>
    </source>
</evidence>
<evidence type="ECO:0000256" key="5">
    <source>
        <dbReference type="ARBA" id="ARBA00022989"/>
    </source>
</evidence>
<accession>A0A4U3MQI3</accession>
<dbReference type="PANTHER" id="PTHR48085:SF5">
    <property type="entry name" value="CADMIUM_ZINC-TRANSPORTING ATPASE HMA4-RELATED"/>
    <property type="match status" value="1"/>
</dbReference>
<keyword evidence="3" id="KW-0104">Cadmium</keyword>
<dbReference type="Gene3D" id="3.40.1110.10">
    <property type="entry name" value="Calcium-transporting ATPase, cytoplasmic domain N"/>
    <property type="match status" value="1"/>
</dbReference>
<evidence type="ECO:0000256" key="1">
    <source>
        <dbReference type="ARBA" id="ARBA00004370"/>
    </source>
</evidence>
<evidence type="ECO:0000256" key="2">
    <source>
        <dbReference type="ARBA" id="ARBA00006024"/>
    </source>
</evidence>
<evidence type="ECO:0000256" key="7">
    <source>
        <dbReference type="ARBA" id="ARBA00039103"/>
    </source>
</evidence>
<dbReference type="GO" id="GO:0016887">
    <property type="term" value="F:ATP hydrolysis activity"/>
    <property type="evidence" value="ECO:0007669"/>
    <property type="project" value="InterPro"/>
</dbReference>
<evidence type="ECO:0000313" key="10">
    <source>
        <dbReference type="EMBL" id="TKK91958.1"/>
    </source>
</evidence>
<feature type="non-terminal residue" evidence="10">
    <location>
        <position position="1"/>
    </location>
</feature>
<dbReference type="InterPro" id="IPR023214">
    <property type="entry name" value="HAD_sf"/>
</dbReference>
<dbReference type="EMBL" id="SIYF01000022">
    <property type="protein sequence ID" value="TKK91958.1"/>
    <property type="molecule type" value="Genomic_DNA"/>
</dbReference>
<dbReference type="RefSeq" id="WP_137273785.1">
    <property type="nucleotide sequence ID" value="NZ_SIYF01000022.1"/>
</dbReference>
<comment type="similarity">
    <text evidence="2">Belongs to the cation transport ATPase (P-type) (TC 3.A.3) family. Type IB subfamily.</text>
</comment>
<gene>
    <name evidence="10" type="ORF">EY666_01060</name>
</gene>
<dbReference type="PRINTS" id="PR00120">
    <property type="entry name" value="HATPASE"/>
</dbReference>
<dbReference type="GO" id="GO:0016020">
    <property type="term" value="C:membrane"/>
    <property type="evidence" value="ECO:0007669"/>
    <property type="project" value="UniProtKB-SubCell"/>
</dbReference>